<dbReference type="PRINTS" id="PR00452">
    <property type="entry name" value="SH3DOMAIN"/>
</dbReference>
<dbReference type="PROSITE" id="PS51021">
    <property type="entry name" value="BAR"/>
    <property type="match status" value="1"/>
</dbReference>
<dbReference type="InterPro" id="IPR051492">
    <property type="entry name" value="Dynamin-Rho_GEF"/>
</dbReference>
<dbReference type="PROSITE" id="PS50010">
    <property type="entry name" value="DH_2"/>
    <property type="match status" value="1"/>
</dbReference>
<reference evidence="13" key="1">
    <citation type="journal article" date="2021" name="Genome Biol. Evol.">
        <title>A High-Quality Reference Genome for a Parasitic Bivalve with Doubly Uniparental Inheritance (Bivalvia: Unionida).</title>
        <authorList>
            <person name="Smith C.H."/>
        </authorList>
    </citation>
    <scope>NUCLEOTIDE SEQUENCE</scope>
    <source>
        <strain evidence="13">CHS0354</strain>
    </source>
</reference>
<evidence type="ECO:0000256" key="6">
    <source>
        <dbReference type="ARBA" id="ARBA00022949"/>
    </source>
</evidence>
<evidence type="ECO:0000259" key="11">
    <source>
        <dbReference type="PROSITE" id="PS50010"/>
    </source>
</evidence>
<feature type="domain" description="SH3" evidence="10">
    <location>
        <begin position="72"/>
        <end position="131"/>
    </location>
</feature>
<dbReference type="CDD" id="cd07589">
    <property type="entry name" value="BAR_DNMBP"/>
    <property type="match status" value="1"/>
</dbReference>
<dbReference type="SMART" id="SM00325">
    <property type="entry name" value="RhoGEF"/>
    <property type="match status" value="1"/>
</dbReference>
<dbReference type="SMART" id="SM00326">
    <property type="entry name" value="SH3"/>
    <property type="match status" value="7"/>
</dbReference>
<feature type="region of interest" description="Disordered" evidence="9">
    <location>
        <begin position="575"/>
        <end position="598"/>
    </location>
</feature>
<name>A0AAE0SI60_9BIVA</name>
<feature type="domain" description="SH3" evidence="10">
    <location>
        <begin position="1620"/>
        <end position="1683"/>
    </location>
</feature>
<feature type="domain" description="SH3" evidence="10">
    <location>
        <begin position="389"/>
        <end position="449"/>
    </location>
</feature>
<keyword evidence="5" id="KW-0344">Guanine-nucleotide releasing factor</keyword>
<keyword evidence="4 8" id="KW-0728">SH3 domain</keyword>
<dbReference type="CDD" id="cd00174">
    <property type="entry name" value="SH3"/>
    <property type="match status" value="1"/>
</dbReference>
<dbReference type="GO" id="GO:0035556">
    <property type="term" value="P:intracellular signal transduction"/>
    <property type="evidence" value="ECO:0007669"/>
    <property type="project" value="InterPro"/>
</dbReference>
<evidence type="ECO:0000256" key="7">
    <source>
        <dbReference type="ARBA" id="ARBA00032587"/>
    </source>
</evidence>
<feature type="domain" description="SH3" evidence="10">
    <location>
        <begin position="145"/>
        <end position="204"/>
    </location>
</feature>
<dbReference type="SMART" id="SM00721">
    <property type="entry name" value="BAR"/>
    <property type="match status" value="1"/>
</dbReference>
<evidence type="ECO:0000313" key="14">
    <source>
        <dbReference type="Proteomes" id="UP001195483"/>
    </source>
</evidence>
<feature type="domain" description="SH3" evidence="10">
    <location>
        <begin position="287"/>
        <end position="346"/>
    </location>
</feature>
<dbReference type="PRINTS" id="PR00499">
    <property type="entry name" value="P67PHOX"/>
</dbReference>
<feature type="domain" description="SH3" evidence="10">
    <location>
        <begin position="8"/>
        <end position="67"/>
    </location>
</feature>
<dbReference type="PANTHER" id="PTHR22834:SF20">
    <property type="entry name" value="SH3 DOMAIN-CONTAINING PROTEIN"/>
    <property type="match status" value="1"/>
</dbReference>
<proteinExistence type="predicted"/>
<comment type="subcellular location">
    <subcellularLocation>
        <location evidence="1">Cell junction</location>
    </subcellularLocation>
    <subcellularLocation>
        <location evidence="2">Golgi apparatus</location>
        <location evidence="2">Golgi stack</location>
    </subcellularLocation>
</comment>
<dbReference type="Pfam" id="PF07653">
    <property type="entry name" value="SH3_2"/>
    <property type="match status" value="1"/>
</dbReference>
<feature type="domain" description="DH" evidence="11">
    <location>
        <begin position="956"/>
        <end position="1140"/>
    </location>
</feature>
<evidence type="ECO:0000256" key="3">
    <source>
        <dbReference type="ARBA" id="ARBA00018186"/>
    </source>
</evidence>
<dbReference type="Pfam" id="PF14604">
    <property type="entry name" value="SH3_9"/>
    <property type="match status" value="1"/>
</dbReference>
<feature type="domain" description="BAR" evidence="12">
    <location>
        <begin position="1181"/>
        <end position="1386"/>
    </location>
</feature>
<dbReference type="Pfam" id="PF00018">
    <property type="entry name" value="SH3_1"/>
    <property type="match status" value="3"/>
</dbReference>
<dbReference type="InterPro" id="IPR004148">
    <property type="entry name" value="BAR_dom"/>
</dbReference>
<dbReference type="Gene3D" id="1.20.900.10">
    <property type="entry name" value="Dbl homology (DH) domain"/>
    <property type="match status" value="1"/>
</dbReference>
<sequence>MRPEAEEYVGHFVKAIYDFHTNQPGELKLMKDDILKVTKVIDKNWLHGQLETVEGNFPTSFVEKIVLPSVDVGQTLFAATDNFPAQQDGDLEFRKGDIIIGLQKLDGNWWQGKKGTQEGMFPTTHVVELEVPKSLQARSKNVHSNEPLFGQALCDSVAQLDGELGFKAGEIITVTEVVDEDWYIGELGGKKGMFLASCVVLLNATVVEDAQVNSDQQIKHEEIPISNGVRSRNSNETNSNAVDAEIPQLNSAYLTNQNLYNTEIQQSSSLHVQNSYTSENTRSHDSSVTPYARTLYPFHGQLPDEISFKDNEIVTLIQHVDEQWIEGEKDGRIGVFPASYVEIVVDCPYAYQIEEPENLQTCSHKHSEPILQKDSSQDMTSVTTNQNNTVEQYGLVLYNFPAETKGDLDLREGDTVTVLKYIDENWLQARDEKGIVGMCPINFIDILGSSPEQSTTLATKKEKIYSEPIKVSEQKSASVIKPHSQSTITCSSTVTTEHKTVKPVVKPKPQLAPKPVIKPKPSLGVKPKDLSANTSSSKSFVGEKEIPGRSSHLSSAITSNEFLTKSHSMDEMVSFGQEKKDDQSSLVTTNSESKVGSTWSLSAVDRVSSRDTPTVNSLGNRSLSPSLDEMIKNELRKSRAGSLSSLNTSRPGIPSSDVNVKPLTGNTSYMQKDLETSRPSLANKSWQGSKTNYAGNSTFYFEDDFVPSDTKTEVKPQTNSPPRLSGIVNENIYRKPSLRKAPPVRPTGPRIASAPSKVPLIPIKVYSENRPSRPAPPRPVEASSHSLATGGVRKARRPAPPRPGRSPPRKIQPAQPRSEAGPDLMSFSPPQSCVDQTETPDPEAVQELKRRVEEMEQDLENCKKSKQEMEKRIMNMNEGEEEQAEIHDNLQFYEDNIQGITQELKTLKENLHKMCPAEQDKIAREKAAEAFRQEEEKRQEEDRKRQLEERQKRKDKREKVIEEILQTEKDFLASLQLTIYTFIGPMAEKLTDIDTESLFGNIEEVADVSQKLLTKLEDAVNGKDFAQQMIGPCFIVMAEDMKLVYAPYCRNHDEVIELIEKYMENDQNKAFFDKQLDKMREKSVVFDLEALLIKPVQRILKYPLLLNELIKVTEESHPDKIELLSAINAMTDVATAINEYKRRKDLVFKYKKESDASLGDKLAKLSLHSIKKKSNRFRERFSANLGIVDQTRDENFEKVESKIRALEKTVKIFIKDVQAYIDQVQENLSCQESFVADLDDFYMEKRVCQEVQQYQKVFNYLKDQIFTDFKSQVSDLVVSPLTQLSQSFVGPIKVIQKRYDKLLDYDNMSRRYKDEKATDKAVQAAKNDYEALNAQLLDELPKLYKLAFQLFQDCIAAFVRAQHEFQDKNLKQMYSVMDIKVLSEEGVIETFNIKHATVVDRLSILSFMPKNFSPRVADLKQDTKKSKRLSLDPQMTKVPSMEVAPQNEGQRCYVLEKHIPTKVFRVTQTFTAVDLMDISLFEGDLVGVLKEQDPMGNKERWFVDNGATKGFAPKKILSSYQPSPTQSRMPSGSAQVTLQPLSGTVHYSSQSSPRRGSNQYVAGQNVTHSGGGGAGNMLQEVKEIDMDFALDEDMCPALPEEQTDSQDELTLTAPAHEDDELPGFYYAEYQFDSRGGNEVSMFEHQVVTVLAKQDLQGNPEWWLVDADGHHGYVPAAYLKKMPT</sequence>
<dbReference type="SUPFAM" id="SSF103657">
    <property type="entry name" value="BAR/IMD domain-like"/>
    <property type="match status" value="1"/>
</dbReference>
<dbReference type="Gene3D" id="1.20.1270.60">
    <property type="entry name" value="Arfaptin homology (AH) domain/BAR domain"/>
    <property type="match status" value="1"/>
</dbReference>
<feature type="region of interest" description="Disordered" evidence="9">
    <location>
        <begin position="734"/>
        <end position="755"/>
    </location>
</feature>
<dbReference type="InterPro" id="IPR035899">
    <property type="entry name" value="DBL_dom_sf"/>
</dbReference>
<reference evidence="13" key="2">
    <citation type="journal article" date="2021" name="Genome Biol. Evol.">
        <title>Developing a high-quality reference genome for a parasitic bivalve with doubly uniparental inheritance (Bivalvia: Unionida).</title>
        <authorList>
            <person name="Smith C.H."/>
        </authorList>
    </citation>
    <scope>NUCLEOTIDE SEQUENCE</scope>
    <source>
        <strain evidence="13">CHS0354</strain>
        <tissue evidence="13">Mantle</tissue>
    </source>
</reference>
<dbReference type="InterPro" id="IPR000219">
    <property type="entry name" value="DH_dom"/>
</dbReference>
<dbReference type="PROSITE" id="PS50002">
    <property type="entry name" value="SH3"/>
    <property type="match status" value="6"/>
</dbReference>
<dbReference type="CDD" id="cd00160">
    <property type="entry name" value="RhoGEF"/>
    <property type="match status" value="1"/>
</dbReference>
<dbReference type="InterPro" id="IPR036028">
    <property type="entry name" value="SH3-like_dom_sf"/>
</dbReference>
<dbReference type="GO" id="GO:0070161">
    <property type="term" value="C:anchoring junction"/>
    <property type="evidence" value="ECO:0007669"/>
    <property type="project" value="UniProtKB-SubCell"/>
</dbReference>
<reference evidence="13" key="3">
    <citation type="submission" date="2023-05" db="EMBL/GenBank/DDBJ databases">
        <authorList>
            <person name="Smith C.H."/>
        </authorList>
    </citation>
    <scope>NUCLEOTIDE SEQUENCE</scope>
    <source>
        <strain evidence="13">CHS0354</strain>
        <tissue evidence="13">Mantle</tissue>
    </source>
</reference>
<evidence type="ECO:0000259" key="10">
    <source>
        <dbReference type="PROSITE" id="PS50002"/>
    </source>
</evidence>
<dbReference type="EMBL" id="JAEAOA010000364">
    <property type="protein sequence ID" value="KAK3591895.1"/>
    <property type="molecule type" value="Genomic_DNA"/>
</dbReference>
<feature type="region of interest" description="Disordered" evidence="9">
    <location>
        <begin position="500"/>
        <end position="555"/>
    </location>
</feature>
<dbReference type="GO" id="GO:0005795">
    <property type="term" value="C:Golgi stack"/>
    <property type="evidence" value="ECO:0007669"/>
    <property type="project" value="UniProtKB-SubCell"/>
</dbReference>
<feature type="compositionally biased region" description="Polar residues" evidence="9">
    <location>
        <begin position="641"/>
        <end position="650"/>
    </location>
</feature>
<dbReference type="SUPFAM" id="SSF48065">
    <property type="entry name" value="DBL homology domain (DH-domain)"/>
    <property type="match status" value="1"/>
</dbReference>
<dbReference type="PROSITE" id="PS00741">
    <property type="entry name" value="DH_1"/>
    <property type="match status" value="1"/>
</dbReference>
<feature type="compositionally biased region" description="Polar residues" evidence="9">
    <location>
        <begin position="828"/>
        <end position="839"/>
    </location>
</feature>
<keyword evidence="6" id="KW-0965">Cell junction</keyword>
<evidence type="ECO:0000256" key="8">
    <source>
        <dbReference type="PROSITE-ProRule" id="PRU00192"/>
    </source>
</evidence>
<dbReference type="PANTHER" id="PTHR22834">
    <property type="entry name" value="NUCLEAR FUSION PROTEIN FUS2"/>
    <property type="match status" value="1"/>
</dbReference>
<dbReference type="GO" id="GO:0005085">
    <property type="term" value="F:guanyl-nucleotide exchange factor activity"/>
    <property type="evidence" value="ECO:0007669"/>
    <property type="project" value="UniProtKB-KW"/>
</dbReference>
<feature type="region of interest" description="Disordered" evidence="9">
    <location>
        <begin position="638"/>
        <end position="663"/>
    </location>
</feature>
<dbReference type="InterPro" id="IPR027267">
    <property type="entry name" value="AH/BAR_dom_sf"/>
</dbReference>
<dbReference type="SUPFAM" id="SSF50044">
    <property type="entry name" value="SH3-domain"/>
    <property type="match status" value="7"/>
</dbReference>
<feature type="region of interest" description="Disordered" evidence="9">
    <location>
        <begin position="929"/>
        <end position="953"/>
    </location>
</feature>
<dbReference type="InterPro" id="IPR001331">
    <property type="entry name" value="GDS_CDC24_CS"/>
</dbReference>
<protein>
    <recommendedName>
        <fullName evidence="3">Dynamin-binding protein</fullName>
    </recommendedName>
    <alternativeName>
        <fullName evidence="7">Scaffold protein Tuba</fullName>
    </alternativeName>
</protein>
<evidence type="ECO:0000256" key="4">
    <source>
        <dbReference type="ARBA" id="ARBA00022443"/>
    </source>
</evidence>
<dbReference type="Proteomes" id="UP001195483">
    <property type="component" value="Unassembled WGS sequence"/>
</dbReference>
<evidence type="ECO:0000256" key="2">
    <source>
        <dbReference type="ARBA" id="ARBA00004348"/>
    </source>
</evidence>
<gene>
    <name evidence="13" type="ORF">CHS0354_005105</name>
</gene>
<evidence type="ECO:0000259" key="12">
    <source>
        <dbReference type="PROSITE" id="PS51021"/>
    </source>
</evidence>
<dbReference type="Pfam" id="PF00621">
    <property type="entry name" value="RhoGEF"/>
    <property type="match status" value="1"/>
</dbReference>
<dbReference type="InterPro" id="IPR001452">
    <property type="entry name" value="SH3_domain"/>
</dbReference>
<evidence type="ECO:0000256" key="1">
    <source>
        <dbReference type="ARBA" id="ARBA00004282"/>
    </source>
</evidence>
<evidence type="ECO:0000313" key="13">
    <source>
        <dbReference type="EMBL" id="KAK3591895.1"/>
    </source>
</evidence>
<dbReference type="Pfam" id="PF03114">
    <property type="entry name" value="BAR"/>
    <property type="match status" value="1"/>
</dbReference>
<organism evidence="13 14">
    <name type="scientific">Potamilus streckersoni</name>
    <dbReference type="NCBI Taxonomy" id="2493646"/>
    <lineage>
        <taxon>Eukaryota</taxon>
        <taxon>Metazoa</taxon>
        <taxon>Spiralia</taxon>
        <taxon>Lophotrochozoa</taxon>
        <taxon>Mollusca</taxon>
        <taxon>Bivalvia</taxon>
        <taxon>Autobranchia</taxon>
        <taxon>Heteroconchia</taxon>
        <taxon>Palaeoheterodonta</taxon>
        <taxon>Unionida</taxon>
        <taxon>Unionoidea</taxon>
        <taxon>Unionidae</taxon>
        <taxon>Ambleminae</taxon>
        <taxon>Lampsilini</taxon>
        <taxon>Potamilus</taxon>
    </lineage>
</organism>
<evidence type="ECO:0000256" key="5">
    <source>
        <dbReference type="ARBA" id="ARBA00022658"/>
    </source>
</evidence>
<comment type="caution">
    <text evidence="13">The sequence shown here is derived from an EMBL/GenBank/DDBJ whole genome shotgun (WGS) entry which is preliminary data.</text>
</comment>
<dbReference type="Gene3D" id="2.30.30.40">
    <property type="entry name" value="SH3 Domains"/>
    <property type="match status" value="7"/>
</dbReference>
<feature type="compositionally biased region" description="Polar residues" evidence="9">
    <location>
        <begin position="584"/>
        <end position="598"/>
    </location>
</feature>
<accession>A0AAE0SI60</accession>
<keyword evidence="14" id="KW-1185">Reference proteome</keyword>
<feature type="region of interest" description="Disordered" evidence="9">
    <location>
        <begin position="767"/>
        <end position="843"/>
    </location>
</feature>
<evidence type="ECO:0000256" key="9">
    <source>
        <dbReference type="SAM" id="MobiDB-lite"/>
    </source>
</evidence>